<reference evidence="1 2" key="1">
    <citation type="submission" date="2019-09" db="EMBL/GenBank/DDBJ databases">
        <title>Distinct polysaccharide growth profiles of human intestinal Prevotella copri isolates.</title>
        <authorList>
            <person name="Fehlner-Peach H."/>
            <person name="Magnabosco C."/>
            <person name="Raghavan V."/>
            <person name="Scher J.U."/>
            <person name="Tett A."/>
            <person name="Cox L.M."/>
            <person name="Gottsegen C."/>
            <person name="Watters A."/>
            <person name="Wiltshire- Gordon J.D."/>
            <person name="Segata N."/>
            <person name="Bonneau R."/>
            <person name="Littman D.R."/>
        </authorList>
    </citation>
    <scope>NUCLEOTIDE SEQUENCE [LARGE SCALE GENOMIC DNA]</scope>
    <source>
        <strain evidence="2">iAQ1173</strain>
    </source>
</reference>
<keyword evidence="2" id="KW-1185">Reference proteome</keyword>
<dbReference type="Pfam" id="PF13384">
    <property type="entry name" value="HTH_23"/>
    <property type="match status" value="1"/>
</dbReference>
<dbReference type="Gene3D" id="1.10.10.60">
    <property type="entry name" value="Homeodomain-like"/>
    <property type="match status" value="1"/>
</dbReference>
<organism evidence="1 2">
    <name type="scientific">Segatella copri</name>
    <dbReference type="NCBI Taxonomy" id="165179"/>
    <lineage>
        <taxon>Bacteria</taxon>
        <taxon>Pseudomonadati</taxon>
        <taxon>Bacteroidota</taxon>
        <taxon>Bacteroidia</taxon>
        <taxon>Bacteroidales</taxon>
        <taxon>Prevotellaceae</taxon>
        <taxon>Segatella</taxon>
    </lineage>
</organism>
<comment type="caution">
    <text evidence="1">The sequence shown here is derived from an EMBL/GenBank/DDBJ whole genome shotgun (WGS) entry which is preliminary data.</text>
</comment>
<dbReference type="GO" id="GO:0000150">
    <property type="term" value="F:DNA strand exchange activity"/>
    <property type="evidence" value="ECO:0007669"/>
    <property type="project" value="InterPro"/>
</dbReference>
<evidence type="ECO:0000313" key="1">
    <source>
        <dbReference type="EMBL" id="MQP11247.1"/>
    </source>
</evidence>
<dbReference type="AlphaFoldDB" id="A0A6A7W9T9"/>
<dbReference type="Proteomes" id="UP000384372">
    <property type="component" value="Unassembled WGS sequence"/>
</dbReference>
<gene>
    <name evidence="1" type="ORF">F7D20_04540</name>
</gene>
<dbReference type="GO" id="GO:0003677">
    <property type="term" value="F:DNA binding"/>
    <property type="evidence" value="ECO:0007669"/>
    <property type="project" value="InterPro"/>
</dbReference>
<protein>
    <submittedName>
        <fullName evidence="1">Recombinase family protein</fullName>
    </submittedName>
</protein>
<dbReference type="OrthoDB" id="9797501at2"/>
<dbReference type="SUPFAM" id="SSF109709">
    <property type="entry name" value="KorB DNA-binding domain-like"/>
    <property type="match status" value="1"/>
</dbReference>
<evidence type="ECO:0000313" key="2">
    <source>
        <dbReference type="Proteomes" id="UP000384372"/>
    </source>
</evidence>
<name>A0A6A7W9T9_9BACT</name>
<dbReference type="EMBL" id="VZAD01000038">
    <property type="protein sequence ID" value="MQP11247.1"/>
    <property type="molecule type" value="Genomic_DNA"/>
</dbReference>
<sequence length="81" mass="9256">MERDNISFRLQSGRKRYIEKGGKLGRKVGSVKTAEQMKAEYRKIISLLRKGYSIRDVAKLCGKGVSTVQRVKRLLKIQSSQ</sequence>
<proteinExistence type="predicted"/>
<accession>A0A6A7W9T9</accession>